<dbReference type="EMBL" id="CP042997">
    <property type="protein sequence ID" value="QEH32415.1"/>
    <property type="molecule type" value="Genomic_DNA"/>
</dbReference>
<dbReference type="RefSeq" id="WP_168221600.1">
    <property type="nucleotide sequence ID" value="NZ_CP042997.1"/>
</dbReference>
<keyword evidence="1" id="KW-0645">Protease</keyword>
<accession>A0A5B9VXA9</accession>
<sequence>MGVHSSSQQPYLVDHIRQEKPNSCWHASARMLYGFWNQACINPLPADYDADQGLTAQQFIDLASNLGLSTLPRVNQSYGWTWMRDALNSYGPIWAAGQWNGPNHIVVITGVDSDGTLYVNDPAYPSPVIRNMGWFNQKIDKNVDIPMMYLAQ</sequence>
<name>A0A5B9VXA9_9BACT</name>
<evidence type="ECO:0000313" key="1">
    <source>
        <dbReference type="EMBL" id="QEH32415.1"/>
    </source>
</evidence>
<evidence type="ECO:0000313" key="2">
    <source>
        <dbReference type="Proteomes" id="UP000324233"/>
    </source>
</evidence>
<protein>
    <submittedName>
        <fullName evidence="1">Papain-like cysteine protease AvrRpt2</fullName>
    </submittedName>
</protein>
<organism evidence="1 2">
    <name type="scientific">Aquisphaera giovannonii</name>
    <dbReference type="NCBI Taxonomy" id="406548"/>
    <lineage>
        <taxon>Bacteria</taxon>
        <taxon>Pseudomonadati</taxon>
        <taxon>Planctomycetota</taxon>
        <taxon>Planctomycetia</taxon>
        <taxon>Isosphaerales</taxon>
        <taxon>Isosphaeraceae</taxon>
        <taxon>Aquisphaera</taxon>
    </lineage>
</organism>
<keyword evidence="2" id="KW-1185">Reference proteome</keyword>
<keyword evidence="1" id="KW-0378">Hydrolase</keyword>
<dbReference type="GO" id="GO:0006508">
    <property type="term" value="P:proteolysis"/>
    <property type="evidence" value="ECO:0007669"/>
    <property type="project" value="UniProtKB-KW"/>
</dbReference>
<dbReference type="InterPro" id="IPR022118">
    <property type="entry name" value="Peptidase_C70_AvrRpt2"/>
</dbReference>
<dbReference type="Proteomes" id="UP000324233">
    <property type="component" value="Chromosome"/>
</dbReference>
<dbReference type="AlphaFoldDB" id="A0A5B9VXA9"/>
<proteinExistence type="predicted"/>
<dbReference type="Gene3D" id="3.90.70.10">
    <property type="entry name" value="Cysteine proteinases"/>
    <property type="match status" value="1"/>
</dbReference>
<reference evidence="1 2" key="1">
    <citation type="submission" date="2019-08" db="EMBL/GenBank/DDBJ databases">
        <title>Deep-cultivation of Planctomycetes and their phenomic and genomic characterization uncovers novel biology.</title>
        <authorList>
            <person name="Wiegand S."/>
            <person name="Jogler M."/>
            <person name="Boedeker C."/>
            <person name="Pinto D."/>
            <person name="Vollmers J."/>
            <person name="Rivas-Marin E."/>
            <person name="Kohn T."/>
            <person name="Peeters S.H."/>
            <person name="Heuer A."/>
            <person name="Rast P."/>
            <person name="Oberbeckmann S."/>
            <person name="Bunk B."/>
            <person name="Jeske O."/>
            <person name="Meyerdierks A."/>
            <person name="Storesund J.E."/>
            <person name="Kallscheuer N."/>
            <person name="Luecker S."/>
            <person name="Lage O.M."/>
            <person name="Pohl T."/>
            <person name="Merkel B.J."/>
            <person name="Hornburger P."/>
            <person name="Mueller R.-W."/>
            <person name="Bruemmer F."/>
            <person name="Labrenz M."/>
            <person name="Spormann A.M."/>
            <person name="Op den Camp H."/>
            <person name="Overmann J."/>
            <person name="Amann R."/>
            <person name="Jetten M.S.M."/>
            <person name="Mascher T."/>
            <person name="Medema M.H."/>
            <person name="Devos D.P."/>
            <person name="Kaster A.-K."/>
            <person name="Ovreas L."/>
            <person name="Rohde M."/>
            <person name="Galperin M.Y."/>
            <person name="Jogler C."/>
        </authorList>
    </citation>
    <scope>NUCLEOTIDE SEQUENCE [LARGE SCALE GENOMIC DNA]</scope>
    <source>
        <strain evidence="1 2">OJF2</strain>
    </source>
</reference>
<dbReference type="Pfam" id="PF12385">
    <property type="entry name" value="Peptidase_C70"/>
    <property type="match status" value="1"/>
</dbReference>
<dbReference type="GO" id="GO:0008233">
    <property type="term" value="F:peptidase activity"/>
    <property type="evidence" value="ECO:0007669"/>
    <property type="project" value="UniProtKB-KW"/>
</dbReference>
<gene>
    <name evidence="1" type="ORF">OJF2_08850</name>
</gene>
<dbReference type="KEGG" id="agv:OJF2_08850"/>